<dbReference type="Proteomes" id="UP001331761">
    <property type="component" value="Unassembled WGS sequence"/>
</dbReference>
<proteinExistence type="predicted"/>
<keyword evidence="1" id="KW-1133">Transmembrane helix</keyword>
<reference evidence="3 4" key="1">
    <citation type="submission" date="2019-10" db="EMBL/GenBank/DDBJ databases">
        <title>Assembly and Annotation for the nematode Trichostrongylus colubriformis.</title>
        <authorList>
            <person name="Martin J."/>
        </authorList>
    </citation>
    <scope>NUCLEOTIDE SEQUENCE [LARGE SCALE GENOMIC DNA]</scope>
    <source>
        <strain evidence="3">G859</strain>
        <tissue evidence="3">Whole worm</tissue>
    </source>
</reference>
<name>A0AAN8FH09_TRICO</name>
<dbReference type="EMBL" id="WIXE01021583">
    <property type="protein sequence ID" value="KAK5968252.1"/>
    <property type="molecule type" value="Genomic_DNA"/>
</dbReference>
<feature type="transmembrane region" description="Helical" evidence="1">
    <location>
        <begin position="12"/>
        <end position="31"/>
    </location>
</feature>
<keyword evidence="4" id="KW-1185">Reference proteome</keyword>
<dbReference type="AlphaFoldDB" id="A0AAN8FH09"/>
<comment type="caution">
    <text evidence="3">The sequence shown here is derived from an EMBL/GenBank/DDBJ whole genome shotgun (WGS) entry which is preliminary data.</text>
</comment>
<keyword evidence="1" id="KW-0472">Membrane</keyword>
<evidence type="ECO:0008006" key="5">
    <source>
        <dbReference type="Google" id="ProtNLM"/>
    </source>
</evidence>
<dbReference type="Gene3D" id="1.20.1070.10">
    <property type="entry name" value="Rhodopsin 7-helix transmembrane proteins"/>
    <property type="match status" value="1"/>
</dbReference>
<dbReference type="EMBL" id="WIXE01008107">
    <property type="protein sequence ID" value="KAK5979686.1"/>
    <property type="molecule type" value="Genomic_DNA"/>
</dbReference>
<organism evidence="3 4">
    <name type="scientific">Trichostrongylus colubriformis</name>
    <name type="common">Black scour worm</name>
    <dbReference type="NCBI Taxonomy" id="6319"/>
    <lineage>
        <taxon>Eukaryota</taxon>
        <taxon>Metazoa</taxon>
        <taxon>Ecdysozoa</taxon>
        <taxon>Nematoda</taxon>
        <taxon>Chromadorea</taxon>
        <taxon>Rhabditida</taxon>
        <taxon>Rhabditina</taxon>
        <taxon>Rhabditomorpha</taxon>
        <taxon>Strongyloidea</taxon>
        <taxon>Trichostrongylidae</taxon>
        <taxon>Trichostrongylus</taxon>
    </lineage>
</organism>
<accession>A0AAN8FH09</accession>
<keyword evidence="1" id="KW-0812">Transmembrane</keyword>
<evidence type="ECO:0000313" key="2">
    <source>
        <dbReference type="EMBL" id="KAK5968252.1"/>
    </source>
</evidence>
<dbReference type="Pfam" id="PF10320">
    <property type="entry name" value="7TM_GPCR_Srsx"/>
    <property type="match status" value="1"/>
</dbReference>
<evidence type="ECO:0000313" key="3">
    <source>
        <dbReference type="EMBL" id="KAK5979686.1"/>
    </source>
</evidence>
<evidence type="ECO:0000313" key="4">
    <source>
        <dbReference type="Proteomes" id="UP001331761"/>
    </source>
</evidence>
<gene>
    <name evidence="3" type="ORF">GCK32_020619</name>
    <name evidence="2" type="ORF">GCK32_020649</name>
</gene>
<feature type="non-terminal residue" evidence="3">
    <location>
        <position position="122"/>
    </location>
</feature>
<sequence>MTSIIITIPYQVFYTVIPTISIIGNFCIVYVTMRSRSLRSPCAILIGLISSGDIMHMLGHYVTIVSYNLGIDVTRREHSVEYTQLAIHHYRRIDSPECLYQNPILQSNKHTDRPTNLRTNSR</sequence>
<protein>
    <recommendedName>
        <fullName evidence="5">G-protein coupled receptors family 1 profile domain-containing protein</fullName>
    </recommendedName>
</protein>
<dbReference type="SUPFAM" id="SSF81321">
    <property type="entry name" value="Family A G protein-coupled receptor-like"/>
    <property type="match status" value="1"/>
</dbReference>
<dbReference type="InterPro" id="IPR019424">
    <property type="entry name" value="7TM_GPCR_Srsx"/>
</dbReference>
<evidence type="ECO:0000256" key="1">
    <source>
        <dbReference type="SAM" id="Phobius"/>
    </source>
</evidence>